<dbReference type="Pfam" id="PF00389">
    <property type="entry name" value="2-Hacid_dh"/>
    <property type="match status" value="1"/>
</dbReference>
<dbReference type="AlphaFoldDB" id="A0A934Q676"/>
<evidence type="ECO:0000313" key="8">
    <source>
        <dbReference type="EMBL" id="MBK0418406.1"/>
    </source>
</evidence>
<evidence type="ECO:0000256" key="5">
    <source>
        <dbReference type="RuleBase" id="RU003719"/>
    </source>
</evidence>
<evidence type="ECO:0008006" key="10">
    <source>
        <dbReference type="Google" id="ProtNLM"/>
    </source>
</evidence>
<dbReference type="InterPro" id="IPR006140">
    <property type="entry name" value="D-isomer_DH_NAD-bd"/>
</dbReference>
<dbReference type="SUPFAM" id="SSF52283">
    <property type="entry name" value="Formate/glycerate dehydrogenase catalytic domain-like"/>
    <property type="match status" value="1"/>
</dbReference>
<dbReference type="GO" id="GO:0008652">
    <property type="term" value="P:amino acid biosynthetic process"/>
    <property type="evidence" value="ECO:0007669"/>
    <property type="project" value="UniProtKB-KW"/>
</dbReference>
<evidence type="ECO:0000256" key="2">
    <source>
        <dbReference type="ARBA" id="ARBA00022605"/>
    </source>
</evidence>
<evidence type="ECO:0000256" key="3">
    <source>
        <dbReference type="ARBA" id="ARBA00023002"/>
    </source>
</evidence>
<dbReference type="InterPro" id="IPR050857">
    <property type="entry name" value="D-2-hydroxyacid_DH"/>
</dbReference>
<keyword evidence="4" id="KW-0520">NAD</keyword>
<gene>
    <name evidence="8" type="ORF">JD276_05080</name>
</gene>
<comment type="caution">
    <text evidence="8">The sequence shown here is derived from an EMBL/GenBank/DDBJ whole genome shotgun (WGS) entry which is preliminary data.</text>
</comment>
<dbReference type="RefSeq" id="WP_200114519.1">
    <property type="nucleotide sequence ID" value="NZ_JAEHOH010000006.1"/>
</dbReference>
<feature type="domain" description="D-isomer specific 2-hydroxyacid dehydrogenase NAD-binding" evidence="7">
    <location>
        <begin position="117"/>
        <end position="298"/>
    </location>
</feature>
<dbReference type="PANTHER" id="PTHR42789">
    <property type="entry name" value="D-ISOMER SPECIFIC 2-HYDROXYACID DEHYDROGENASE FAMILY PROTEIN (AFU_ORTHOLOGUE AFUA_6G10090)"/>
    <property type="match status" value="1"/>
</dbReference>
<dbReference type="InterPro" id="IPR006139">
    <property type="entry name" value="D-isomer_2_OHA_DH_cat_dom"/>
</dbReference>
<dbReference type="GO" id="GO:0016616">
    <property type="term" value="F:oxidoreductase activity, acting on the CH-OH group of donors, NAD or NADP as acceptor"/>
    <property type="evidence" value="ECO:0007669"/>
    <property type="project" value="InterPro"/>
</dbReference>
<keyword evidence="9" id="KW-1185">Reference proteome</keyword>
<dbReference type="Pfam" id="PF02826">
    <property type="entry name" value="2-Hacid_dh_C"/>
    <property type="match status" value="1"/>
</dbReference>
<keyword evidence="3 5" id="KW-0560">Oxidoreductase</keyword>
<evidence type="ECO:0000259" key="7">
    <source>
        <dbReference type="Pfam" id="PF02826"/>
    </source>
</evidence>
<dbReference type="PROSITE" id="PS00065">
    <property type="entry name" value="D_2_HYDROXYACID_DH_1"/>
    <property type="match status" value="1"/>
</dbReference>
<evidence type="ECO:0000313" key="9">
    <source>
        <dbReference type="Proteomes" id="UP000608530"/>
    </source>
</evidence>
<sequence length="336" mass="36079">MTSHRILITAPFDDARLAELAEGHAVTGAEPLITGGSLADRGLTDRGIADALSEVEVIVAELDRIDRATLDAAPRLRLVISCHANPVNVDLAACAERGVVVAATPGRNAAVTADFSFALLLATVRRLSESERWLRAGSWSPDDVFEPYETFRSIGLSGRTLGIVGGGAVGRRVMRRALGFDMEVQVYDPFLPEDAFGGDARIVDLPTLMSTSDIVSVHAPLTPETRGLIGAEELAMLQPTAYLINAGRAALIEEEPLMRMLREGRIAGAGFDVFYDEPLSPDSELFDFANVTLTPHIAGASDDVVLEHSRIAVEIFERWAAGETVPHAWTADGPVR</sequence>
<protein>
    <recommendedName>
        <fullName evidence="10">D-3-phosphoglycerate dehydrogenase</fullName>
    </recommendedName>
</protein>
<dbReference type="Gene3D" id="3.40.50.720">
    <property type="entry name" value="NAD(P)-binding Rossmann-like Domain"/>
    <property type="match status" value="2"/>
</dbReference>
<comment type="similarity">
    <text evidence="1 5">Belongs to the D-isomer specific 2-hydroxyacid dehydrogenase family.</text>
</comment>
<dbReference type="EMBL" id="JAEHOH010000006">
    <property type="protein sequence ID" value="MBK0418406.1"/>
    <property type="molecule type" value="Genomic_DNA"/>
</dbReference>
<keyword evidence="2" id="KW-0028">Amino-acid biosynthesis</keyword>
<evidence type="ECO:0000259" key="6">
    <source>
        <dbReference type="Pfam" id="PF00389"/>
    </source>
</evidence>
<proteinExistence type="inferred from homology"/>
<dbReference type="PANTHER" id="PTHR42789:SF1">
    <property type="entry name" value="D-ISOMER SPECIFIC 2-HYDROXYACID DEHYDROGENASE FAMILY PROTEIN (AFU_ORTHOLOGUE AFUA_6G10090)"/>
    <property type="match status" value="1"/>
</dbReference>
<dbReference type="FunFam" id="3.40.50.720:FF:000203">
    <property type="entry name" value="D-3-phosphoglycerate dehydrogenase (SerA)"/>
    <property type="match status" value="1"/>
</dbReference>
<dbReference type="Proteomes" id="UP000608530">
    <property type="component" value="Unassembled WGS sequence"/>
</dbReference>
<dbReference type="InterPro" id="IPR036291">
    <property type="entry name" value="NAD(P)-bd_dom_sf"/>
</dbReference>
<dbReference type="SUPFAM" id="SSF51735">
    <property type="entry name" value="NAD(P)-binding Rossmann-fold domains"/>
    <property type="match status" value="1"/>
</dbReference>
<organism evidence="8 9">
    <name type="scientific">Leucobacter chromiisoli</name>
    <dbReference type="NCBI Taxonomy" id="2796471"/>
    <lineage>
        <taxon>Bacteria</taxon>
        <taxon>Bacillati</taxon>
        <taxon>Actinomycetota</taxon>
        <taxon>Actinomycetes</taxon>
        <taxon>Micrococcales</taxon>
        <taxon>Microbacteriaceae</taxon>
        <taxon>Leucobacter</taxon>
    </lineage>
</organism>
<dbReference type="InterPro" id="IPR029752">
    <property type="entry name" value="D-isomer_DH_CS1"/>
</dbReference>
<accession>A0A934Q676</accession>
<evidence type="ECO:0000256" key="4">
    <source>
        <dbReference type="ARBA" id="ARBA00023027"/>
    </source>
</evidence>
<dbReference type="GO" id="GO:0051287">
    <property type="term" value="F:NAD binding"/>
    <property type="evidence" value="ECO:0007669"/>
    <property type="project" value="InterPro"/>
</dbReference>
<feature type="domain" description="D-isomer specific 2-hydroxyacid dehydrogenase catalytic" evidence="6">
    <location>
        <begin position="45"/>
        <end position="328"/>
    </location>
</feature>
<reference evidence="8" key="1">
    <citation type="submission" date="2020-12" db="EMBL/GenBank/DDBJ databases">
        <title>Leucobacter sp. CAS1, isolated from Chromium sludge.</title>
        <authorList>
            <person name="Xu Z."/>
        </authorList>
    </citation>
    <scope>NUCLEOTIDE SEQUENCE</scope>
    <source>
        <strain evidence="8">CSA1</strain>
    </source>
</reference>
<evidence type="ECO:0000256" key="1">
    <source>
        <dbReference type="ARBA" id="ARBA00005854"/>
    </source>
</evidence>
<name>A0A934Q676_9MICO</name>